<dbReference type="AlphaFoldDB" id="V5C8T9"/>
<dbReference type="InterPro" id="IPR012677">
    <property type="entry name" value="Nucleotide-bd_a/b_plait_sf"/>
</dbReference>
<dbReference type="Proteomes" id="UP000017842">
    <property type="component" value="Unassembled WGS sequence"/>
</dbReference>
<evidence type="ECO:0000259" key="2">
    <source>
        <dbReference type="Pfam" id="PF03880"/>
    </source>
</evidence>
<organism evidence="3 4">
    <name type="scientific">Methyloglobulus morosus KoM1</name>
    <dbReference type="NCBI Taxonomy" id="1116472"/>
    <lineage>
        <taxon>Bacteria</taxon>
        <taxon>Pseudomonadati</taxon>
        <taxon>Pseudomonadota</taxon>
        <taxon>Gammaproteobacteria</taxon>
        <taxon>Methylococcales</taxon>
        <taxon>Methylococcaceae</taxon>
        <taxon>Methyloglobulus</taxon>
    </lineage>
</organism>
<dbReference type="eggNOG" id="COG0513">
    <property type="taxonomic scope" value="Bacteria"/>
</dbReference>
<dbReference type="RefSeq" id="WP_023493877.1">
    <property type="nucleotide sequence ID" value="NZ_AYLO01000034.1"/>
</dbReference>
<dbReference type="STRING" id="1116472.MGMO_35c00290"/>
<protein>
    <submittedName>
        <fullName evidence="3">DbpA RNA-binding domain-containing protein</fullName>
    </submittedName>
</protein>
<proteinExistence type="predicted"/>
<feature type="domain" description="DEAD box helicase DbpA/CsdA RNA-binding" evidence="2">
    <location>
        <begin position="101"/>
        <end position="172"/>
    </location>
</feature>
<dbReference type="Pfam" id="PF03880">
    <property type="entry name" value="DbpA"/>
    <property type="match status" value="1"/>
</dbReference>
<feature type="compositionally biased region" description="Basic residues" evidence="1">
    <location>
        <begin position="175"/>
        <end position="187"/>
    </location>
</feature>
<accession>V5C8T9</accession>
<reference evidence="3 4" key="1">
    <citation type="journal article" date="2013" name="Genome Announc.">
        <title>Draft Genome Sequence of the Methanotrophic Gammaproteobacterium Methyloglobulus morosus DSM 22980 Strain KoM1.</title>
        <authorList>
            <person name="Poehlein A."/>
            <person name="Deutzmann J.S."/>
            <person name="Daniel R."/>
            <person name="Simeonova D.D."/>
        </authorList>
    </citation>
    <scope>NUCLEOTIDE SEQUENCE [LARGE SCALE GENOMIC DNA]</scope>
    <source>
        <strain evidence="3 4">KoM1</strain>
    </source>
</reference>
<evidence type="ECO:0000256" key="1">
    <source>
        <dbReference type="SAM" id="MobiDB-lite"/>
    </source>
</evidence>
<dbReference type="EMBL" id="AYLO01000034">
    <property type="protein sequence ID" value="ESS73133.1"/>
    <property type="molecule type" value="Genomic_DNA"/>
</dbReference>
<feature type="region of interest" description="Disordered" evidence="1">
    <location>
        <begin position="175"/>
        <end position="201"/>
    </location>
</feature>
<dbReference type="InterPro" id="IPR005580">
    <property type="entry name" value="DbpA/CsdA_RNA-bd_dom"/>
</dbReference>
<evidence type="ECO:0000313" key="3">
    <source>
        <dbReference type="EMBL" id="ESS73133.1"/>
    </source>
</evidence>
<keyword evidence="4" id="KW-1185">Reference proteome</keyword>
<sequence length="201" mass="22782">MNNNDSTILLISHDEKDKLLKDAMHKILAQQNLVNERRLLNVMAAELGVTVLDCAAALLYLNQNSLGKLNSGIAITDKPGQAQHERQKIQQSCQPSIRSVRYRLDLGNQHSVTQDEIKKVLVEESGVDIKNITNVRILDSFTLIDLPDEMPQEIFHHLKLVEINGQKLDIRRVKSRNKKHGSRKYRRDRFAGSLSAKEAGQ</sequence>
<name>V5C8T9_9GAMM</name>
<evidence type="ECO:0000313" key="4">
    <source>
        <dbReference type="Proteomes" id="UP000017842"/>
    </source>
</evidence>
<dbReference type="Gene3D" id="3.30.70.330">
    <property type="match status" value="1"/>
</dbReference>
<dbReference type="OrthoDB" id="5569931at2"/>
<comment type="caution">
    <text evidence="3">The sequence shown here is derived from an EMBL/GenBank/DDBJ whole genome shotgun (WGS) entry which is preliminary data.</text>
</comment>
<gene>
    <name evidence="3" type="ORF">MGMO_35c00290</name>
</gene>